<feature type="transmembrane region" description="Helical" evidence="2">
    <location>
        <begin position="295"/>
        <end position="317"/>
    </location>
</feature>
<keyword evidence="2" id="KW-0472">Membrane</keyword>
<protein>
    <submittedName>
        <fullName evidence="3">Membrane-associated protein, putative</fullName>
    </submittedName>
</protein>
<dbReference type="AlphaFoldDB" id="A0A0S4IPA4"/>
<feature type="transmembrane region" description="Helical" evidence="2">
    <location>
        <begin position="74"/>
        <end position="95"/>
    </location>
</feature>
<reference evidence="4" key="1">
    <citation type="submission" date="2015-09" db="EMBL/GenBank/DDBJ databases">
        <authorList>
            <consortium name="Pathogen Informatics"/>
        </authorList>
    </citation>
    <scope>NUCLEOTIDE SEQUENCE [LARGE SCALE GENOMIC DNA]</scope>
    <source>
        <strain evidence="4">Lake Konstanz</strain>
    </source>
</reference>
<dbReference type="EMBL" id="CYKH01000417">
    <property type="protein sequence ID" value="CUF82238.1"/>
    <property type="molecule type" value="Genomic_DNA"/>
</dbReference>
<name>A0A0S4IPA4_BODSA</name>
<feature type="region of interest" description="Disordered" evidence="1">
    <location>
        <begin position="410"/>
        <end position="429"/>
    </location>
</feature>
<feature type="transmembrane region" description="Helical" evidence="2">
    <location>
        <begin position="137"/>
        <end position="158"/>
    </location>
</feature>
<evidence type="ECO:0000313" key="3">
    <source>
        <dbReference type="EMBL" id="CUF82238.1"/>
    </source>
</evidence>
<gene>
    <name evidence="3" type="ORF">BSAL_66010</name>
</gene>
<evidence type="ECO:0000313" key="4">
    <source>
        <dbReference type="Proteomes" id="UP000051952"/>
    </source>
</evidence>
<accession>A0A0S4IPA4</accession>
<proteinExistence type="predicted"/>
<evidence type="ECO:0000256" key="1">
    <source>
        <dbReference type="SAM" id="MobiDB-lite"/>
    </source>
</evidence>
<dbReference type="Proteomes" id="UP000051952">
    <property type="component" value="Unassembled WGS sequence"/>
</dbReference>
<organism evidence="3 4">
    <name type="scientific">Bodo saltans</name>
    <name type="common">Flagellated protozoan</name>
    <dbReference type="NCBI Taxonomy" id="75058"/>
    <lineage>
        <taxon>Eukaryota</taxon>
        <taxon>Discoba</taxon>
        <taxon>Euglenozoa</taxon>
        <taxon>Kinetoplastea</taxon>
        <taxon>Metakinetoplastina</taxon>
        <taxon>Eubodonida</taxon>
        <taxon>Bodonidae</taxon>
        <taxon>Bodo</taxon>
    </lineage>
</organism>
<feature type="transmembrane region" description="Helical" evidence="2">
    <location>
        <begin position="263"/>
        <end position="283"/>
    </location>
</feature>
<evidence type="ECO:0000256" key="2">
    <source>
        <dbReference type="SAM" id="Phobius"/>
    </source>
</evidence>
<keyword evidence="4" id="KW-1185">Reference proteome</keyword>
<feature type="transmembrane region" description="Helical" evidence="2">
    <location>
        <begin position="107"/>
        <end position="125"/>
    </location>
</feature>
<sequence>MKTLWSLPARFTCYILVSQASYVPSREFQMINVIGRQSCSRGIIAAYFDDSFWVVTPTMKATSFIDDDDLGADFGVILVHTIFAVLFFAVVVIASRLRKRVRMLFPSLPLGVVYILFIGATNAAWRSAILSDKPGPAVGSMVLWVVFFLAIGATVWRIRSPRGLLFLRYHRGLFSWVLRGTHSPLQLRGKYSLMIDLWHENFVEFASPIHLLHLSISSIVCAFSSGSPLLCFPVLGTQMVWQSLVFLMTLFSLPGRSPFQNSLLILHSLMPLFLIAAATLSLDCLMAKNFYLAEWFTVITLVGYFLSAVLQVWMSFVERRYRADVERELKDITAKHRRIVFFMDDAGLTDQRDRLPPISKHFITPKLIDPDWRSKRHKDMFSFPLLRETDAREGDAWSSALTGMTAASAAERLRQSKQNTTSADNGKQQERWSTYEHIERGNGLNDDDDDEYAAYDDMMQPLPPAAVAENNNNSRGGVTVDAFGNSLRSDNGGGGAAAGGSSWVSARHDPTSAFTLKPLASQLRLNPYATSRSVIKQHLGRRVTILLPNNVCRLKNNTAYALTTRCRTHLRLHRS</sequence>
<feature type="compositionally biased region" description="Polar residues" evidence="1">
    <location>
        <begin position="416"/>
        <end position="426"/>
    </location>
</feature>
<dbReference type="VEuPathDB" id="TriTrypDB:BSAL_66010"/>
<keyword evidence="2" id="KW-0812">Transmembrane</keyword>
<keyword evidence="2" id="KW-1133">Transmembrane helix</keyword>
<feature type="non-terminal residue" evidence="3">
    <location>
        <position position="575"/>
    </location>
</feature>